<dbReference type="InterPro" id="IPR023627">
    <property type="entry name" value="Rcmb_RecR"/>
</dbReference>
<accession>A0A502G834</accession>
<evidence type="ECO:0000256" key="6">
    <source>
        <dbReference type="ARBA" id="ARBA00023204"/>
    </source>
</evidence>
<keyword evidence="3 7" id="KW-0863">Zinc-finger</keyword>
<dbReference type="CDD" id="cd01025">
    <property type="entry name" value="TOPRIM_recR"/>
    <property type="match status" value="1"/>
</dbReference>
<evidence type="ECO:0000313" key="10">
    <source>
        <dbReference type="Proteomes" id="UP000317078"/>
    </source>
</evidence>
<keyword evidence="10" id="KW-1185">Reference proteome</keyword>
<dbReference type="OrthoDB" id="9802672at2"/>
<sequence>MPFDASAARVAPSPGSVPPNDPVEQLIHLLSRLPGLGRRSARRAVLKMLQDPQRLMIPLARSLEAAAEAVRPCRVCGNLDTRDPCSVCRDPRRERGLVCVVEGVSDLWALERAGAHRGLYHVLGGTLSALAGVGPEDLSIQPLVERVSGGEVEEVILALPATVEGATTGHYLVDRLRPLSVPVTRLAQGVPMGGALDVLDDGTLAAALRARRPA</sequence>
<gene>
    <name evidence="7 9" type="primary">recR</name>
    <name evidence="9" type="ORF">EAH89_08760</name>
</gene>
<dbReference type="GO" id="GO:0003677">
    <property type="term" value="F:DNA binding"/>
    <property type="evidence" value="ECO:0007669"/>
    <property type="project" value="UniProtKB-UniRule"/>
</dbReference>
<dbReference type="GO" id="GO:0008270">
    <property type="term" value="F:zinc ion binding"/>
    <property type="evidence" value="ECO:0007669"/>
    <property type="project" value="UniProtKB-KW"/>
</dbReference>
<dbReference type="InterPro" id="IPR015967">
    <property type="entry name" value="Rcmb_RecR_Znf"/>
</dbReference>
<comment type="caution">
    <text evidence="9">The sequence shown here is derived from an EMBL/GenBank/DDBJ whole genome shotgun (WGS) entry which is preliminary data.</text>
</comment>
<dbReference type="GO" id="GO:0006281">
    <property type="term" value="P:DNA repair"/>
    <property type="evidence" value="ECO:0007669"/>
    <property type="project" value="UniProtKB-UniRule"/>
</dbReference>
<dbReference type="SUPFAM" id="SSF111304">
    <property type="entry name" value="Recombination protein RecR"/>
    <property type="match status" value="1"/>
</dbReference>
<dbReference type="SMART" id="SM00493">
    <property type="entry name" value="TOPRIM"/>
    <property type="match status" value="1"/>
</dbReference>
<comment type="similarity">
    <text evidence="7">Belongs to the RecR family.</text>
</comment>
<dbReference type="Proteomes" id="UP000317078">
    <property type="component" value="Unassembled WGS sequence"/>
</dbReference>
<dbReference type="HAMAP" id="MF_00017">
    <property type="entry name" value="RecR"/>
    <property type="match status" value="1"/>
</dbReference>
<comment type="function">
    <text evidence="7">May play a role in DNA repair. It seems to be involved in an RecBC-independent recombinational process of DNA repair. It may act with RecF and RecO.</text>
</comment>
<keyword evidence="2 7" id="KW-0227">DNA damage</keyword>
<dbReference type="AlphaFoldDB" id="A0A502G834"/>
<dbReference type="Pfam" id="PF21176">
    <property type="entry name" value="RecR_HhH"/>
    <property type="match status" value="1"/>
</dbReference>
<dbReference type="NCBIfam" id="TIGR00615">
    <property type="entry name" value="recR"/>
    <property type="match status" value="1"/>
</dbReference>
<keyword evidence="6 7" id="KW-0234">DNA repair</keyword>
<feature type="domain" description="Toprim" evidence="8">
    <location>
        <begin position="96"/>
        <end position="191"/>
    </location>
</feature>
<dbReference type="InterPro" id="IPR000093">
    <property type="entry name" value="DNA_Rcmb_RecR"/>
</dbReference>
<evidence type="ECO:0000256" key="1">
    <source>
        <dbReference type="ARBA" id="ARBA00022723"/>
    </source>
</evidence>
<dbReference type="Gene3D" id="3.40.1360.10">
    <property type="match status" value="1"/>
</dbReference>
<dbReference type="Pfam" id="PF21175">
    <property type="entry name" value="RecR_C"/>
    <property type="match status" value="1"/>
</dbReference>
<dbReference type="GO" id="GO:0006310">
    <property type="term" value="P:DNA recombination"/>
    <property type="evidence" value="ECO:0007669"/>
    <property type="project" value="UniProtKB-UniRule"/>
</dbReference>
<evidence type="ECO:0000256" key="3">
    <source>
        <dbReference type="ARBA" id="ARBA00022771"/>
    </source>
</evidence>
<evidence type="ECO:0000256" key="7">
    <source>
        <dbReference type="HAMAP-Rule" id="MF_00017"/>
    </source>
</evidence>
<dbReference type="Gene3D" id="1.10.8.420">
    <property type="entry name" value="RecR Domain 1"/>
    <property type="match status" value="1"/>
</dbReference>
<evidence type="ECO:0000313" key="9">
    <source>
        <dbReference type="EMBL" id="TPG58049.1"/>
    </source>
</evidence>
<evidence type="ECO:0000259" key="8">
    <source>
        <dbReference type="PROSITE" id="PS50880"/>
    </source>
</evidence>
<keyword evidence="1 7" id="KW-0479">Metal-binding</keyword>
<evidence type="ECO:0000256" key="5">
    <source>
        <dbReference type="ARBA" id="ARBA00023172"/>
    </source>
</evidence>
<dbReference type="Pfam" id="PF02132">
    <property type="entry name" value="RecR_ZnF"/>
    <property type="match status" value="1"/>
</dbReference>
<organism evidence="9 10">
    <name type="scientific">Muricoccus nepalensis</name>
    <dbReference type="NCBI Taxonomy" id="1854500"/>
    <lineage>
        <taxon>Bacteria</taxon>
        <taxon>Pseudomonadati</taxon>
        <taxon>Pseudomonadota</taxon>
        <taxon>Alphaproteobacteria</taxon>
        <taxon>Acetobacterales</taxon>
        <taxon>Roseomonadaceae</taxon>
        <taxon>Muricoccus</taxon>
    </lineage>
</organism>
<dbReference type="RefSeq" id="WP_140882581.1">
    <property type="nucleotide sequence ID" value="NZ_RCZP01000006.1"/>
</dbReference>
<dbReference type="EMBL" id="RCZP01000006">
    <property type="protein sequence ID" value="TPG58049.1"/>
    <property type="molecule type" value="Genomic_DNA"/>
</dbReference>
<protein>
    <recommendedName>
        <fullName evidence="7">Recombination protein RecR</fullName>
    </recommendedName>
</protein>
<dbReference type="Pfam" id="PF13662">
    <property type="entry name" value="Toprim_4"/>
    <property type="match status" value="1"/>
</dbReference>
<dbReference type="PANTHER" id="PTHR30446">
    <property type="entry name" value="RECOMBINATION PROTEIN RECR"/>
    <property type="match status" value="1"/>
</dbReference>
<dbReference type="PANTHER" id="PTHR30446:SF0">
    <property type="entry name" value="RECOMBINATION PROTEIN RECR"/>
    <property type="match status" value="1"/>
</dbReference>
<proteinExistence type="inferred from homology"/>
<reference evidence="9 10" key="1">
    <citation type="journal article" date="2019" name="Environ. Microbiol.">
        <title>Species interactions and distinct microbial communities in high Arctic permafrost affected cryosols are associated with the CH4 and CO2 gas fluxes.</title>
        <authorList>
            <person name="Altshuler I."/>
            <person name="Hamel J."/>
            <person name="Turney S."/>
            <person name="Magnuson E."/>
            <person name="Levesque R."/>
            <person name="Greer C."/>
            <person name="Whyte L.G."/>
        </authorList>
    </citation>
    <scope>NUCLEOTIDE SEQUENCE [LARGE SCALE GENOMIC DNA]</scope>
    <source>
        <strain evidence="9 10">S9.3B</strain>
    </source>
</reference>
<keyword evidence="4 7" id="KW-0862">Zinc</keyword>
<evidence type="ECO:0000256" key="4">
    <source>
        <dbReference type="ARBA" id="ARBA00022833"/>
    </source>
</evidence>
<dbReference type="PROSITE" id="PS50880">
    <property type="entry name" value="TOPRIM"/>
    <property type="match status" value="1"/>
</dbReference>
<keyword evidence="5 7" id="KW-0233">DNA recombination</keyword>
<dbReference type="InterPro" id="IPR034137">
    <property type="entry name" value="TOPRIM_RecR"/>
</dbReference>
<feature type="zinc finger region" description="C4-type" evidence="7">
    <location>
        <begin position="73"/>
        <end position="88"/>
    </location>
</feature>
<name>A0A502G834_9PROT</name>
<evidence type="ECO:0000256" key="2">
    <source>
        <dbReference type="ARBA" id="ARBA00022763"/>
    </source>
</evidence>
<dbReference type="InterPro" id="IPR006171">
    <property type="entry name" value="TOPRIM_dom"/>
</dbReference>